<comment type="caution">
    <text evidence="1">The sequence shown here is derived from an EMBL/GenBank/DDBJ whole genome shotgun (WGS) entry which is preliminary data.</text>
</comment>
<evidence type="ECO:0000313" key="1">
    <source>
        <dbReference type="EMBL" id="GIM02565.1"/>
    </source>
</evidence>
<proteinExistence type="predicted"/>
<evidence type="ECO:0000313" key="2">
    <source>
        <dbReference type="Proteomes" id="UP000722791"/>
    </source>
</evidence>
<organism evidence="1 2">
    <name type="scientific">Volvox reticuliferus</name>
    <dbReference type="NCBI Taxonomy" id="1737510"/>
    <lineage>
        <taxon>Eukaryota</taxon>
        <taxon>Viridiplantae</taxon>
        <taxon>Chlorophyta</taxon>
        <taxon>core chlorophytes</taxon>
        <taxon>Chlorophyceae</taxon>
        <taxon>CS clade</taxon>
        <taxon>Chlamydomonadales</taxon>
        <taxon>Volvocaceae</taxon>
        <taxon>Volvox</taxon>
    </lineage>
</organism>
<protein>
    <submittedName>
        <fullName evidence="1">Uncharacterized protein</fullName>
    </submittedName>
</protein>
<dbReference type="OrthoDB" id="10261027at2759"/>
<gene>
    <name evidence="1" type="ORF">Vretimale_7405</name>
</gene>
<dbReference type="AlphaFoldDB" id="A0A8J4FJS8"/>
<sequence length="232" mass="25271">MNTLGAIYGFHRVAQILLVLLLHGWSSWGGDAVEFGPWPGHRGDVGEPHGRLLASFTVANVTTADEFVAAFVDPAVKLIRLTSSVVDVPISAWDPYRPVILTRNLSVEGCTTVTADWPTLQMNRAVAVITMSNGVFLSFRNMLMDGVLSRNPTPDQGFTMMAPTPPGPPAAIYFGPGAFILRERPVGRGPVDLASSQRCDLLANVAPLSVRILDVPQRRYACSRCGDWRRRS</sequence>
<name>A0A8J4FJS8_9CHLO</name>
<dbReference type="EMBL" id="BNCQ01000012">
    <property type="protein sequence ID" value="GIM02565.1"/>
    <property type="molecule type" value="Genomic_DNA"/>
</dbReference>
<reference evidence="1" key="1">
    <citation type="journal article" date="2021" name="Proc. Natl. Acad. Sci. U.S.A.">
        <title>Three genomes in the algal genus Volvox reveal the fate of a haploid sex-determining region after a transition to homothallism.</title>
        <authorList>
            <person name="Yamamoto K."/>
            <person name="Hamaji T."/>
            <person name="Kawai-Toyooka H."/>
            <person name="Matsuzaki R."/>
            <person name="Takahashi F."/>
            <person name="Nishimura Y."/>
            <person name="Kawachi M."/>
            <person name="Noguchi H."/>
            <person name="Minakuchi Y."/>
            <person name="Umen J.G."/>
            <person name="Toyoda A."/>
            <person name="Nozaki H."/>
        </authorList>
    </citation>
    <scope>NUCLEOTIDE SEQUENCE</scope>
    <source>
        <strain evidence="1">NIES-3785</strain>
    </source>
</reference>
<dbReference type="Proteomes" id="UP000722791">
    <property type="component" value="Unassembled WGS sequence"/>
</dbReference>
<accession>A0A8J4FJS8</accession>